<name>A0A0D3EU48_9ORYZ</name>
<organism evidence="2">
    <name type="scientific">Oryza barthii</name>
    <dbReference type="NCBI Taxonomy" id="65489"/>
    <lineage>
        <taxon>Eukaryota</taxon>
        <taxon>Viridiplantae</taxon>
        <taxon>Streptophyta</taxon>
        <taxon>Embryophyta</taxon>
        <taxon>Tracheophyta</taxon>
        <taxon>Spermatophyta</taxon>
        <taxon>Magnoliopsida</taxon>
        <taxon>Liliopsida</taxon>
        <taxon>Poales</taxon>
        <taxon>Poaceae</taxon>
        <taxon>BOP clade</taxon>
        <taxon>Oryzoideae</taxon>
        <taxon>Oryzeae</taxon>
        <taxon>Oryzinae</taxon>
        <taxon>Oryza</taxon>
    </lineage>
</organism>
<evidence type="ECO:0000313" key="2">
    <source>
        <dbReference type="EnsemblPlants" id="OBART01G31300.1"/>
    </source>
</evidence>
<dbReference type="Gramene" id="OBART01G31300.1">
    <property type="protein sequence ID" value="OBART01G31300.1"/>
    <property type="gene ID" value="OBART01G31300"/>
</dbReference>
<reference evidence="2" key="1">
    <citation type="journal article" date="2009" name="Rice">
        <title>De Novo Next Generation Sequencing of Plant Genomes.</title>
        <authorList>
            <person name="Rounsley S."/>
            <person name="Marri P.R."/>
            <person name="Yu Y."/>
            <person name="He R."/>
            <person name="Sisneros N."/>
            <person name="Goicoechea J.L."/>
            <person name="Lee S.J."/>
            <person name="Angelova A."/>
            <person name="Kudrna D."/>
            <person name="Luo M."/>
            <person name="Affourtit J."/>
            <person name="Desany B."/>
            <person name="Knight J."/>
            <person name="Niazi F."/>
            <person name="Egholm M."/>
            <person name="Wing R.A."/>
        </authorList>
    </citation>
    <scope>NUCLEOTIDE SEQUENCE [LARGE SCALE GENOMIC DNA]</scope>
    <source>
        <strain evidence="2">cv. IRGC 105608</strain>
    </source>
</reference>
<feature type="region of interest" description="Disordered" evidence="1">
    <location>
        <begin position="38"/>
        <end position="60"/>
    </location>
</feature>
<accession>A0A0D3EU48</accession>
<feature type="compositionally biased region" description="Polar residues" evidence="1">
    <location>
        <begin position="168"/>
        <end position="181"/>
    </location>
</feature>
<dbReference type="AlphaFoldDB" id="A0A0D3EU48"/>
<keyword evidence="3" id="KW-1185">Reference proteome</keyword>
<sequence length="187" mass="20060">MLAADSVVGLISVAPLSLSLAHFSAQVGGWREGLRGEAGEKEGVGGWRRGHRPPRGVRRPAGPMFNSSRILSPCSTSLLEYHVRKNLPASVSMSQIMKSVYLDGSSAVEQRPVIHADGEVLLVPRAARARVVHVGVVVADVADSTRQRDGSLYTRHSYRAGPAPSTMPHYTSAMTPSTPASRRSRVL</sequence>
<proteinExistence type="predicted"/>
<protein>
    <submittedName>
        <fullName evidence="2">Uncharacterized protein</fullName>
    </submittedName>
</protein>
<reference evidence="2" key="2">
    <citation type="submission" date="2015-03" db="UniProtKB">
        <authorList>
            <consortium name="EnsemblPlants"/>
        </authorList>
    </citation>
    <scope>IDENTIFICATION</scope>
</reference>
<evidence type="ECO:0000313" key="3">
    <source>
        <dbReference type="Proteomes" id="UP000026960"/>
    </source>
</evidence>
<dbReference type="EnsemblPlants" id="OBART01G31300.1">
    <property type="protein sequence ID" value="OBART01G31300.1"/>
    <property type="gene ID" value="OBART01G31300"/>
</dbReference>
<dbReference type="PaxDb" id="65489-OBART01G31300.1"/>
<dbReference type="HOGENOM" id="CLU_1449764_0_0_1"/>
<feature type="region of interest" description="Disordered" evidence="1">
    <location>
        <begin position="150"/>
        <end position="187"/>
    </location>
</feature>
<evidence type="ECO:0000256" key="1">
    <source>
        <dbReference type="SAM" id="MobiDB-lite"/>
    </source>
</evidence>
<feature type="compositionally biased region" description="Basic residues" evidence="1">
    <location>
        <begin position="48"/>
        <end position="58"/>
    </location>
</feature>
<dbReference type="Proteomes" id="UP000026960">
    <property type="component" value="Chromosome 1"/>
</dbReference>